<accession>A0A5N6RS74</accession>
<evidence type="ECO:0000256" key="2">
    <source>
        <dbReference type="ARBA" id="ARBA00004141"/>
    </source>
</evidence>
<evidence type="ECO:0000256" key="11">
    <source>
        <dbReference type="ARBA" id="ARBA00023136"/>
    </source>
</evidence>
<feature type="transmembrane region" description="Helical" evidence="13">
    <location>
        <begin position="144"/>
        <end position="162"/>
    </location>
</feature>
<name>A0A5N6RS74_9ROSI</name>
<feature type="transmembrane region" description="Helical" evidence="13">
    <location>
        <begin position="72"/>
        <end position="91"/>
    </location>
</feature>
<evidence type="ECO:0000256" key="10">
    <source>
        <dbReference type="ARBA" id="ARBA00022989"/>
    </source>
</evidence>
<evidence type="ECO:0000256" key="6">
    <source>
        <dbReference type="ARBA" id="ARBA00022723"/>
    </source>
</evidence>
<evidence type="ECO:0000256" key="13">
    <source>
        <dbReference type="SAM" id="Phobius"/>
    </source>
</evidence>
<evidence type="ECO:0000256" key="1">
    <source>
        <dbReference type="ARBA" id="ARBA00000900"/>
    </source>
</evidence>
<feature type="transmembrane region" description="Helical" evidence="13">
    <location>
        <begin position="103"/>
        <end position="123"/>
    </location>
</feature>
<dbReference type="GO" id="GO:0006511">
    <property type="term" value="P:ubiquitin-dependent protein catabolic process"/>
    <property type="evidence" value="ECO:0007669"/>
    <property type="project" value="TreeGrafter"/>
</dbReference>
<gene>
    <name evidence="15" type="ORF">FH972_019937</name>
</gene>
<dbReference type="GO" id="GO:0008270">
    <property type="term" value="F:zinc ion binding"/>
    <property type="evidence" value="ECO:0007669"/>
    <property type="project" value="UniProtKB-KW"/>
</dbReference>
<comment type="catalytic activity">
    <reaction evidence="1">
        <text>S-ubiquitinyl-[E2 ubiquitin-conjugating enzyme]-L-cysteine + [acceptor protein]-L-lysine = [E2 ubiquitin-conjugating enzyme]-L-cysteine + N(6)-ubiquitinyl-[acceptor protein]-L-lysine.</text>
        <dbReference type="EC" id="2.3.2.27"/>
    </reaction>
</comment>
<dbReference type="GO" id="GO:0061630">
    <property type="term" value="F:ubiquitin protein ligase activity"/>
    <property type="evidence" value="ECO:0007669"/>
    <property type="project" value="UniProtKB-EC"/>
</dbReference>
<evidence type="ECO:0000259" key="14">
    <source>
        <dbReference type="PROSITE" id="PS50089"/>
    </source>
</evidence>
<keyword evidence="5 13" id="KW-0812">Transmembrane</keyword>
<evidence type="ECO:0000256" key="9">
    <source>
        <dbReference type="ARBA" id="ARBA00022833"/>
    </source>
</evidence>
<dbReference type="Proteomes" id="UP000327013">
    <property type="component" value="Chromosome 8"/>
</dbReference>
<keyword evidence="10 13" id="KW-1133">Transmembrane helix</keyword>
<evidence type="ECO:0000256" key="4">
    <source>
        <dbReference type="ARBA" id="ARBA00022679"/>
    </source>
</evidence>
<dbReference type="SUPFAM" id="SSF57850">
    <property type="entry name" value="RING/U-box"/>
    <property type="match status" value="1"/>
</dbReference>
<feature type="transmembrane region" description="Helical" evidence="13">
    <location>
        <begin position="182"/>
        <end position="215"/>
    </location>
</feature>
<dbReference type="GO" id="GO:0016567">
    <property type="term" value="P:protein ubiquitination"/>
    <property type="evidence" value="ECO:0007669"/>
    <property type="project" value="TreeGrafter"/>
</dbReference>
<keyword evidence="8" id="KW-0833">Ubl conjugation pathway</keyword>
<keyword evidence="6" id="KW-0479">Metal-binding</keyword>
<dbReference type="Pfam" id="PF13639">
    <property type="entry name" value="zf-RING_2"/>
    <property type="match status" value="1"/>
</dbReference>
<keyword evidence="11 13" id="KW-0472">Membrane</keyword>
<keyword evidence="16" id="KW-1185">Reference proteome</keyword>
<reference evidence="15 16" key="1">
    <citation type="submission" date="2019-06" db="EMBL/GenBank/DDBJ databases">
        <title>A chromosomal-level reference genome of Carpinus fangiana (Coryloideae, Betulaceae).</title>
        <authorList>
            <person name="Yang X."/>
            <person name="Wang Z."/>
            <person name="Zhang L."/>
            <person name="Hao G."/>
            <person name="Liu J."/>
            <person name="Yang Y."/>
        </authorList>
    </citation>
    <scope>NUCLEOTIDE SEQUENCE [LARGE SCALE GENOMIC DNA]</scope>
    <source>
        <strain evidence="15">Cfa_2016G</strain>
        <tissue evidence="15">Leaf</tissue>
    </source>
</reference>
<dbReference type="EMBL" id="CM017328">
    <property type="protein sequence ID" value="KAE8125102.1"/>
    <property type="molecule type" value="Genomic_DNA"/>
</dbReference>
<evidence type="ECO:0000256" key="12">
    <source>
        <dbReference type="PROSITE-ProRule" id="PRU00175"/>
    </source>
</evidence>
<keyword evidence="4" id="KW-0808">Transferase</keyword>
<sequence>MEESQQPVRIESNGRNDSVLWRHTSTLPLTRLIASSGHHNHHDDDDDDSGIGGETNCGYYYYYYYNYYWKPIVVLDLAFLVVAVVVLLSTFKETPSTPLRVWLSGYSLHCVFHVAFLYLHSLFRFSSARDPPLSHACIVKRLESINTIISSVWWVLGFYWIVVGGQSLLQDSPRLYWLTVVFLAFDVFFIFFCVGMAFIIFFALCCCIPVVAFAYAMTIREGASEDDISSLPKYRFRQANPRRTFDDDRLKVEWARVESANRNHVNELCLHPEDSDCCICLSRYVEGVELCTLPCNHHFHCVCINRWLRINATCPLCKYNILRGDTLV</sequence>
<dbReference type="InterPro" id="IPR001841">
    <property type="entry name" value="Znf_RING"/>
</dbReference>
<keyword evidence="7 12" id="KW-0863">Zinc-finger</keyword>
<dbReference type="PANTHER" id="PTHR45977:SF19">
    <property type="entry name" value="RING-TYPE DOMAIN-CONTAINING PROTEIN"/>
    <property type="match status" value="1"/>
</dbReference>
<dbReference type="SMART" id="SM00184">
    <property type="entry name" value="RING"/>
    <property type="match status" value="1"/>
</dbReference>
<evidence type="ECO:0000256" key="8">
    <source>
        <dbReference type="ARBA" id="ARBA00022786"/>
    </source>
</evidence>
<evidence type="ECO:0000256" key="7">
    <source>
        <dbReference type="ARBA" id="ARBA00022771"/>
    </source>
</evidence>
<dbReference type="OrthoDB" id="8062037at2759"/>
<keyword evidence="9" id="KW-0862">Zinc</keyword>
<evidence type="ECO:0000256" key="5">
    <source>
        <dbReference type="ARBA" id="ARBA00022692"/>
    </source>
</evidence>
<feature type="domain" description="RING-type" evidence="14">
    <location>
        <begin position="277"/>
        <end position="318"/>
    </location>
</feature>
<organism evidence="15 16">
    <name type="scientific">Carpinus fangiana</name>
    <dbReference type="NCBI Taxonomy" id="176857"/>
    <lineage>
        <taxon>Eukaryota</taxon>
        <taxon>Viridiplantae</taxon>
        <taxon>Streptophyta</taxon>
        <taxon>Embryophyta</taxon>
        <taxon>Tracheophyta</taxon>
        <taxon>Spermatophyta</taxon>
        <taxon>Magnoliopsida</taxon>
        <taxon>eudicotyledons</taxon>
        <taxon>Gunneridae</taxon>
        <taxon>Pentapetalae</taxon>
        <taxon>rosids</taxon>
        <taxon>fabids</taxon>
        <taxon>Fagales</taxon>
        <taxon>Betulaceae</taxon>
        <taxon>Carpinus</taxon>
    </lineage>
</organism>
<comment type="subcellular location">
    <subcellularLocation>
        <location evidence="2">Membrane</location>
        <topology evidence="2">Multi-pass membrane protein</topology>
    </subcellularLocation>
</comment>
<evidence type="ECO:0000313" key="16">
    <source>
        <dbReference type="Proteomes" id="UP000327013"/>
    </source>
</evidence>
<dbReference type="PROSITE" id="PS50089">
    <property type="entry name" value="ZF_RING_2"/>
    <property type="match status" value="1"/>
</dbReference>
<dbReference type="Gene3D" id="3.30.40.10">
    <property type="entry name" value="Zinc/RING finger domain, C3HC4 (zinc finger)"/>
    <property type="match status" value="1"/>
</dbReference>
<protein>
    <recommendedName>
        <fullName evidence="3">RING-type E3 ubiquitin transferase</fullName>
        <ecNumber evidence="3">2.3.2.27</ecNumber>
    </recommendedName>
</protein>
<dbReference type="GO" id="GO:0000325">
    <property type="term" value="C:plant-type vacuole"/>
    <property type="evidence" value="ECO:0007669"/>
    <property type="project" value="TreeGrafter"/>
</dbReference>
<evidence type="ECO:0000313" key="15">
    <source>
        <dbReference type="EMBL" id="KAE8125102.1"/>
    </source>
</evidence>
<dbReference type="PANTHER" id="PTHR45977">
    <property type="entry name" value="TARGET OF ERK KINASE MPK-1"/>
    <property type="match status" value="1"/>
</dbReference>
<dbReference type="InterPro" id="IPR013083">
    <property type="entry name" value="Znf_RING/FYVE/PHD"/>
</dbReference>
<dbReference type="GO" id="GO:0016020">
    <property type="term" value="C:membrane"/>
    <property type="evidence" value="ECO:0007669"/>
    <property type="project" value="UniProtKB-SubCell"/>
</dbReference>
<dbReference type="EC" id="2.3.2.27" evidence="3"/>
<proteinExistence type="predicted"/>
<dbReference type="AlphaFoldDB" id="A0A5N6RS74"/>
<evidence type="ECO:0000256" key="3">
    <source>
        <dbReference type="ARBA" id="ARBA00012483"/>
    </source>
</evidence>